<reference evidence="5 6" key="1">
    <citation type="submission" date="2022-09" db="EMBL/GenBank/DDBJ databases">
        <authorList>
            <person name="Palmer J.M."/>
        </authorList>
    </citation>
    <scope>NUCLEOTIDE SEQUENCE [LARGE SCALE GENOMIC DNA]</scope>
    <source>
        <strain evidence="5 6">DSM 7382</strain>
    </source>
</reference>
<dbReference type="GO" id="GO:0016787">
    <property type="term" value="F:hydrolase activity"/>
    <property type="evidence" value="ECO:0007669"/>
    <property type="project" value="UniProtKB-KW"/>
</dbReference>
<organism evidence="5 6">
    <name type="scientific">Cerrena zonata</name>
    <dbReference type="NCBI Taxonomy" id="2478898"/>
    <lineage>
        <taxon>Eukaryota</taxon>
        <taxon>Fungi</taxon>
        <taxon>Dikarya</taxon>
        <taxon>Basidiomycota</taxon>
        <taxon>Agaricomycotina</taxon>
        <taxon>Agaricomycetes</taxon>
        <taxon>Polyporales</taxon>
        <taxon>Cerrenaceae</taxon>
        <taxon>Cerrena</taxon>
    </lineage>
</organism>
<dbReference type="InterPro" id="IPR029058">
    <property type="entry name" value="AB_hydrolase_fold"/>
</dbReference>
<dbReference type="InterPro" id="IPR019826">
    <property type="entry name" value="Carboxylesterase_B_AS"/>
</dbReference>
<keyword evidence="3" id="KW-0732">Signal</keyword>
<sequence>MFLLSPLLLLFPSVIYAQSAPVVDLGYAQYQGTVDVKTGNTHFFGVRYAAPPTGNLRFAAPQPPLNATGVQQAIYQPPRCLQSPGGSAATSPFASLYKRADATVNDDTEDCLYLNVYTPGKLNTTAKLPVVVWLHGGGYALGGAIGLDGTDIQNGDDLIMESGNGVIVVVVQYRLGLFGFLAGQKVKSGGALNAGLLDQQFALQWVQKNIGKFGGDPAAVTLWGVSAGAGAVLQQLIANNGATSPSLFRAAITSSTYLPSQYAYNDVVPESLYSQVVSGAKCSSASDTLACLRKTASADLQAVNVAVANTSFFGMDNFVPVVDGTFITQRPSLAIKSGKLNTKTIYSVTNTLEGGNFVDSSLASTLNVQTFVKSLFPALSDAQALAASQQYTGLGSNYLQAILIMGEAIYECPTYALMKAYGDKGYKGQFSIPPGVHALDFYYYFPSSNAMGYRQYFNDNFQVAFAGSFLKFARFLNPNTRINSTDITPTWAPWSTTHTEMRFNRTDAGAPDVKTFKTDDGLLSRCSFWDSVSDKTAQ</sequence>
<feature type="chain" id="PRO_5043093833" description="Carboxylic ester hydrolase" evidence="3">
    <location>
        <begin position="18"/>
        <end position="538"/>
    </location>
</feature>
<keyword evidence="2 3" id="KW-0378">Hydrolase</keyword>
<evidence type="ECO:0000313" key="6">
    <source>
        <dbReference type="Proteomes" id="UP001385951"/>
    </source>
</evidence>
<proteinExistence type="inferred from homology"/>
<feature type="signal peptide" evidence="3">
    <location>
        <begin position="1"/>
        <end position="17"/>
    </location>
</feature>
<accession>A0AAW0FX07</accession>
<dbReference type="EMBL" id="JASBNA010000030">
    <property type="protein sequence ID" value="KAK7683629.1"/>
    <property type="molecule type" value="Genomic_DNA"/>
</dbReference>
<evidence type="ECO:0000256" key="1">
    <source>
        <dbReference type="ARBA" id="ARBA00005964"/>
    </source>
</evidence>
<gene>
    <name evidence="5" type="ORF">QCA50_013467</name>
</gene>
<keyword evidence="6" id="KW-1185">Reference proteome</keyword>
<name>A0AAW0FX07_9APHY</name>
<dbReference type="PROSITE" id="PS00122">
    <property type="entry name" value="CARBOXYLESTERASE_B_1"/>
    <property type="match status" value="1"/>
</dbReference>
<dbReference type="Proteomes" id="UP001385951">
    <property type="component" value="Unassembled WGS sequence"/>
</dbReference>
<dbReference type="SUPFAM" id="SSF53474">
    <property type="entry name" value="alpha/beta-Hydrolases"/>
    <property type="match status" value="1"/>
</dbReference>
<dbReference type="AlphaFoldDB" id="A0AAW0FX07"/>
<evidence type="ECO:0000256" key="3">
    <source>
        <dbReference type="RuleBase" id="RU361235"/>
    </source>
</evidence>
<dbReference type="PANTHER" id="PTHR11559">
    <property type="entry name" value="CARBOXYLESTERASE"/>
    <property type="match status" value="1"/>
</dbReference>
<feature type="domain" description="Carboxylesterase type B" evidence="4">
    <location>
        <begin position="21"/>
        <end position="500"/>
    </location>
</feature>
<dbReference type="Gene3D" id="3.40.50.1820">
    <property type="entry name" value="alpha/beta hydrolase"/>
    <property type="match status" value="1"/>
</dbReference>
<comment type="caution">
    <text evidence="5">The sequence shown here is derived from an EMBL/GenBank/DDBJ whole genome shotgun (WGS) entry which is preliminary data.</text>
</comment>
<dbReference type="InterPro" id="IPR050309">
    <property type="entry name" value="Type-B_Carboxylest/Lipase"/>
</dbReference>
<dbReference type="InterPro" id="IPR019819">
    <property type="entry name" value="Carboxylesterase_B_CS"/>
</dbReference>
<dbReference type="EC" id="3.1.1.-" evidence="3"/>
<dbReference type="Pfam" id="PF00135">
    <property type="entry name" value="COesterase"/>
    <property type="match status" value="1"/>
</dbReference>
<dbReference type="PROSITE" id="PS00941">
    <property type="entry name" value="CARBOXYLESTERASE_B_2"/>
    <property type="match status" value="1"/>
</dbReference>
<dbReference type="InterPro" id="IPR002018">
    <property type="entry name" value="CarbesteraseB"/>
</dbReference>
<evidence type="ECO:0000313" key="5">
    <source>
        <dbReference type="EMBL" id="KAK7683629.1"/>
    </source>
</evidence>
<evidence type="ECO:0000259" key="4">
    <source>
        <dbReference type="Pfam" id="PF00135"/>
    </source>
</evidence>
<evidence type="ECO:0000256" key="2">
    <source>
        <dbReference type="ARBA" id="ARBA00022801"/>
    </source>
</evidence>
<protein>
    <recommendedName>
        <fullName evidence="3">Carboxylic ester hydrolase</fullName>
        <ecNumber evidence="3">3.1.1.-</ecNumber>
    </recommendedName>
</protein>
<comment type="similarity">
    <text evidence="1 3">Belongs to the type-B carboxylesterase/lipase family.</text>
</comment>